<evidence type="ECO:0000256" key="2">
    <source>
        <dbReference type="ARBA" id="ARBA00022448"/>
    </source>
</evidence>
<feature type="transmembrane region" description="Helical" evidence="9">
    <location>
        <begin position="218"/>
        <end position="238"/>
    </location>
</feature>
<evidence type="ECO:0000256" key="7">
    <source>
        <dbReference type="ARBA" id="ARBA00023010"/>
    </source>
</evidence>
<dbReference type="HAMAP" id="MF_01464_A">
    <property type="entry name" value="SecF_A"/>
    <property type="match status" value="1"/>
</dbReference>
<dbReference type="Proteomes" id="UP000526302">
    <property type="component" value="Unassembled WGS sequence"/>
</dbReference>
<feature type="transmembrane region" description="Helical" evidence="9">
    <location>
        <begin position="12"/>
        <end position="33"/>
    </location>
</feature>
<sequence length="348" mass="38018">MKDLYTGKYKMYMIIPILVLIFSLFFAFVYPGLKLGIELTGGNVLIVRSSTELDAITIENLLKSEFDLTQVSVSTINSANSMGAYIEYSKDPKLIQAEELINSAQIAIDEERDNEAIGLSIQSIKLLSGKDESFTNPKVALAAAQDELLSANENFLDKMKSAIVNKFNLGEDVEFQIREISPTFGEASLVSGAYIAILALVLITIVIFISFRQIIPTVGIVQAMIFDVIVALAAMALLGIPISLITISALLMILGYSVDSNIMLTSRVLKDKTGVAGEKATRSLKTGLTMTGTTISALVVMIVISHFYQIEVMLQIGIVLLFGLLGDLVSTWITNVGLLIWFVEERKK</sequence>
<evidence type="ECO:0000313" key="11">
    <source>
        <dbReference type="EMBL" id="NMA44619.1"/>
    </source>
</evidence>
<accession>A0A7K4BZX3</accession>
<dbReference type="GO" id="GO:0065002">
    <property type="term" value="P:intracellular protein transmembrane transport"/>
    <property type="evidence" value="ECO:0007669"/>
    <property type="project" value="UniProtKB-UniRule"/>
</dbReference>
<evidence type="ECO:0000256" key="4">
    <source>
        <dbReference type="ARBA" id="ARBA00022692"/>
    </source>
</evidence>
<name>A0A7K4BZX3_9ARCH</name>
<evidence type="ECO:0000259" key="10">
    <source>
        <dbReference type="Pfam" id="PF02355"/>
    </source>
</evidence>
<feature type="transmembrane region" description="Helical" evidence="9">
    <location>
        <begin position="192"/>
        <end position="211"/>
    </location>
</feature>
<evidence type="ECO:0000256" key="6">
    <source>
        <dbReference type="ARBA" id="ARBA00022989"/>
    </source>
</evidence>
<comment type="similarity">
    <text evidence="9">Belongs to the SecD/SecF family. SecF subfamily.</text>
</comment>
<dbReference type="PANTHER" id="PTHR30081">
    <property type="entry name" value="PROTEIN-EXPORT MEMBRANE PROTEIN SEC"/>
    <property type="match status" value="1"/>
</dbReference>
<dbReference type="InterPro" id="IPR048634">
    <property type="entry name" value="SecD_SecF_C"/>
</dbReference>
<comment type="subcellular location">
    <subcellularLocation>
        <location evidence="1 9">Cell membrane</location>
        <topology evidence="1 9">Multi-pass membrane protein</topology>
    </subcellularLocation>
</comment>
<keyword evidence="7 9" id="KW-0811">Translocation</keyword>
<dbReference type="Pfam" id="PF02355">
    <property type="entry name" value="SecD_SecF_C"/>
    <property type="match status" value="1"/>
</dbReference>
<dbReference type="SUPFAM" id="SSF82866">
    <property type="entry name" value="Multidrug efflux transporter AcrB transmembrane domain"/>
    <property type="match status" value="1"/>
</dbReference>
<dbReference type="AlphaFoldDB" id="A0A7K4BZX3"/>
<dbReference type="InterPro" id="IPR024921">
    <property type="entry name" value="SecF_arc"/>
</dbReference>
<keyword evidence="3 9" id="KW-1003">Cell membrane</keyword>
<feature type="domain" description="Protein export membrane protein SecD/SecF C-terminal" evidence="10">
    <location>
        <begin position="174"/>
        <end position="344"/>
    </location>
</feature>
<keyword evidence="4 9" id="KW-0812">Transmembrane</keyword>
<evidence type="ECO:0000256" key="9">
    <source>
        <dbReference type="HAMAP-Rule" id="MF_01464"/>
    </source>
</evidence>
<feature type="transmembrane region" description="Helical" evidence="9">
    <location>
        <begin position="244"/>
        <end position="265"/>
    </location>
</feature>
<comment type="caution">
    <text evidence="11">The sequence shown here is derived from an EMBL/GenBank/DDBJ whole genome shotgun (WGS) entry which is preliminary data.</text>
</comment>
<evidence type="ECO:0000256" key="1">
    <source>
        <dbReference type="ARBA" id="ARBA00004651"/>
    </source>
</evidence>
<evidence type="ECO:0000256" key="8">
    <source>
        <dbReference type="ARBA" id="ARBA00023136"/>
    </source>
</evidence>
<organism evidence="11 12">
    <name type="scientific">Candidatus Iainarchaeum sp</name>
    <dbReference type="NCBI Taxonomy" id="3101447"/>
    <lineage>
        <taxon>Archaea</taxon>
        <taxon>Candidatus Iainarchaeota</taxon>
        <taxon>Candidatus Iainarchaeia</taxon>
        <taxon>Candidatus Iainarchaeales</taxon>
        <taxon>Candidatus Iainarchaeaceae</taxon>
        <taxon>Candidatus Iainarchaeum</taxon>
    </lineage>
</organism>
<keyword evidence="5 9" id="KW-0653">Protein transport</keyword>
<dbReference type="EMBL" id="JAAZKV010000018">
    <property type="protein sequence ID" value="NMA44619.1"/>
    <property type="molecule type" value="Genomic_DNA"/>
</dbReference>
<evidence type="ECO:0000313" key="12">
    <source>
        <dbReference type="Proteomes" id="UP000526302"/>
    </source>
</evidence>
<gene>
    <name evidence="9" type="primary">secF</name>
    <name evidence="11" type="ORF">GX950_02300</name>
</gene>
<dbReference type="GO" id="GO:0006605">
    <property type="term" value="P:protein targeting"/>
    <property type="evidence" value="ECO:0007669"/>
    <property type="project" value="UniProtKB-UniRule"/>
</dbReference>
<keyword evidence="6 9" id="KW-1133">Transmembrane helix</keyword>
<dbReference type="PANTHER" id="PTHR30081:SF8">
    <property type="entry name" value="PROTEIN TRANSLOCASE SUBUNIT SECF"/>
    <property type="match status" value="1"/>
</dbReference>
<proteinExistence type="inferred from homology"/>
<protein>
    <recommendedName>
        <fullName evidence="9">Protein-export membrane protein SecF</fullName>
    </recommendedName>
</protein>
<feature type="transmembrane region" description="Helical" evidence="9">
    <location>
        <begin position="286"/>
        <end position="308"/>
    </location>
</feature>
<evidence type="ECO:0000256" key="3">
    <source>
        <dbReference type="ARBA" id="ARBA00022475"/>
    </source>
</evidence>
<evidence type="ECO:0000256" key="5">
    <source>
        <dbReference type="ARBA" id="ARBA00022927"/>
    </source>
</evidence>
<comment type="function">
    <text evidence="9">Involved in protein export.</text>
</comment>
<keyword evidence="2 9" id="KW-0813">Transport</keyword>
<feature type="transmembrane region" description="Helical" evidence="9">
    <location>
        <begin position="314"/>
        <end position="343"/>
    </location>
</feature>
<comment type="subunit">
    <text evidence="9">Part of the protein translocation apparatus. Forms a complex with SecD.</text>
</comment>
<keyword evidence="8 9" id="KW-0472">Membrane</keyword>
<dbReference type="Gene3D" id="1.20.1640.10">
    <property type="entry name" value="Multidrug efflux transporter AcrB transmembrane domain"/>
    <property type="match status" value="1"/>
</dbReference>
<dbReference type="GO" id="GO:0005886">
    <property type="term" value="C:plasma membrane"/>
    <property type="evidence" value="ECO:0007669"/>
    <property type="project" value="UniProtKB-SubCell"/>
</dbReference>
<dbReference type="InterPro" id="IPR022813">
    <property type="entry name" value="SecD/SecF_arch_bac"/>
</dbReference>
<reference evidence="11 12" key="1">
    <citation type="journal article" date="2020" name="Biotechnol. Biofuels">
        <title>New insights from the biogas microbiome by comprehensive genome-resolved metagenomics of nearly 1600 species originating from multiple anaerobic digesters.</title>
        <authorList>
            <person name="Campanaro S."/>
            <person name="Treu L."/>
            <person name="Rodriguez-R L.M."/>
            <person name="Kovalovszki A."/>
            <person name="Ziels R.M."/>
            <person name="Maus I."/>
            <person name="Zhu X."/>
            <person name="Kougias P.G."/>
            <person name="Basile A."/>
            <person name="Luo G."/>
            <person name="Schluter A."/>
            <person name="Konstantinidis K.T."/>
            <person name="Angelidaki I."/>
        </authorList>
    </citation>
    <scope>NUCLEOTIDE SEQUENCE [LARGE SCALE GENOMIC DNA]</scope>
    <source>
        <strain evidence="11">AS22ysBPME_79</strain>
    </source>
</reference>